<dbReference type="OrthoDB" id="9787880at2"/>
<dbReference type="Pfam" id="PF00293">
    <property type="entry name" value="NUDIX"/>
    <property type="match status" value="1"/>
</dbReference>
<dbReference type="CDD" id="cd03674">
    <property type="entry name" value="NUDIX_Hydrolase"/>
    <property type="match status" value="1"/>
</dbReference>
<comment type="caution">
    <text evidence="3">The sequence shown here is derived from an EMBL/GenBank/DDBJ whole genome shotgun (WGS) entry which is preliminary data.</text>
</comment>
<feature type="domain" description="Nudix hydrolase" evidence="2">
    <location>
        <begin position="41"/>
        <end position="181"/>
    </location>
</feature>
<dbReference type="SUPFAM" id="SSF55811">
    <property type="entry name" value="Nudix"/>
    <property type="match status" value="1"/>
</dbReference>
<organism evidence="3 4">
    <name type="scientific">Terrisporobacter othiniensis</name>
    <dbReference type="NCBI Taxonomy" id="1577792"/>
    <lineage>
        <taxon>Bacteria</taxon>
        <taxon>Bacillati</taxon>
        <taxon>Bacillota</taxon>
        <taxon>Clostridia</taxon>
        <taxon>Peptostreptococcales</taxon>
        <taxon>Peptostreptococcaceae</taxon>
        <taxon>Terrisporobacter</taxon>
    </lineage>
</organism>
<dbReference type="PANTHER" id="PTHR43736">
    <property type="entry name" value="ADP-RIBOSE PYROPHOSPHATASE"/>
    <property type="match status" value="1"/>
</dbReference>
<keyword evidence="3" id="KW-0378">Hydrolase</keyword>
<dbReference type="EMBL" id="JWHR01000072">
    <property type="protein sequence ID" value="KHS57501.1"/>
    <property type="molecule type" value="Genomic_DNA"/>
</dbReference>
<keyword evidence="4" id="KW-1185">Reference proteome</keyword>
<dbReference type="GO" id="GO:0016787">
    <property type="term" value="F:hydrolase activity"/>
    <property type="evidence" value="ECO:0007669"/>
    <property type="project" value="UniProtKB-KW"/>
</dbReference>
<evidence type="ECO:0000259" key="2">
    <source>
        <dbReference type="PROSITE" id="PS51462"/>
    </source>
</evidence>
<gene>
    <name evidence="3" type="ORF">QX51_07860</name>
</gene>
<dbReference type="STRING" id="1577792.QX51_07860"/>
<evidence type="ECO:0000313" key="4">
    <source>
        <dbReference type="Proteomes" id="UP000031189"/>
    </source>
</evidence>
<comment type="similarity">
    <text evidence="1">Belongs to the Nudix hydrolase family.</text>
</comment>
<evidence type="ECO:0000256" key="1">
    <source>
        <dbReference type="ARBA" id="ARBA00005582"/>
    </source>
</evidence>
<dbReference type="Gene3D" id="3.90.79.10">
    <property type="entry name" value="Nucleoside Triphosphate Pyrophosphohydrolase"/>
    <property type="match status" value="1"/>
</dbReference>
<dbReference type="RefSeq" id="WP_039679362.1">
    <property type="nucleotide sequence ID" value="NZ_JWHR01000072.1"/>
</dbReference>
<name>A0A0B3VL39_9FIRM</name>
<dbReference type="AlphaFoldDB" id="A0A0B3VL39"/>
<dbReference type="InterPro" id="IPR000086">
    <property type="entry name" value="NUDIX_hydrolase_dom"/>
</dbReference>
<proteinExistence type="inferred from homology"/>
<sequence length="187" mass="21663">MNLRKEIENYLPYNCEEEKDKEIMIKYMDTFDDVLTRNNEIGHFTSSCWIVNKDKTKVLMAYHNIYDSWAWTGGHADGDGDLLHVSLKEAKEETGLKDVRPLSDEIFSLEVLGVDGHIKRGKYVSSHIHLNATYLLCADETEMTHIKADENSAVKWFELDKAVKASNEPYMKKIYSKLNKKLKDLKK</sequence>
<protein>
    <submittedName>
        <fullName evidence="3">NUDIX hydrolase</fullName>
    </submittedName>
</protein>
<accession>A0A0B3VL39</accession>
<dbReference type="InterPro" id="IPR015797">
    <property type="entry name" value="NUDIX_hydrolase-like_dom_sf"/>
</dbReference>
<dbReference type="PROSITE" id="PS51462">
    <property type="entry name" value="NUDIX"/>
    <property type="match status" value="1"/>
</dbReference>
<dbReference type="Proteomes" id="UP000031189">
    <property type="component" value="Unassembled WGS sequence"/>
</dbReference>
<dbReference type="PANTHER" id="PTHR43736:SF1">
    <property type="entry name" value="DIHYDRONEOPTERIN TRIPHOSPHATE DIPHOSPHATASE"/>
    <property type="match status" value="1"/>
</dbReference>
<reference evidence="3 4" key="1">
    <citation type="submission" date="2014-12" db="EMBL/GenBank/DDBJ databases">
        <title>Draft genome sequence of Terrisporobacter sp. 08-306576, isolated from the blood culture of a bacteremia patient.</title>
        <authorList>
            <person name="Lund L.C."/>
            <person name="Sydenham T.V."/>
            <person name="Hogh S.V."/>
            <person name="Skov M.N."/>
            <person name="Kemp M."/>
            <person name="Justesen U.S."/>
        </authorList>
    </citation>
    <scope>NUCLEOTIDE SEQUENCE [LARGE SCALE GENOMIC DNA]</scope>
    <source>
        <strain evidence="3 4">08-306576</strain>
    </source>
</reference>
<evidence type="ECO:0000313" key="3">
    <source>
        <dbReference type="EMBL" id="KHS57501.1"/>
    </source>
</evidence>